<dbReference type="GO" id="GO:0032456">
    <property type="term" value="P:endocytic recycling"/>
    <property type="evidence" value="ECO:0007669"/>
    <property type="project" value="TreeGrafter"/>
</dbReference>
<dbReference type="GO" id="GO:0030904">
    <property type="term" value="C:retromer complex"/>
    <property type="evidence" value="ECO:0007669"/>
    <property type="project" value="TreeGrafter"/>
</dbReference>
<dbReference type="GO" id="GO:0032266">
    <property type="term" value="F:phosphatidylinositol-3-phosphate binding"/>
    <property type="evidence" value="ECO:0007669"/>
    <property type="project" value="TreeGrafter"/>
</dbReference>
<dbReference type="OrthoDB" id="5227681at2759"/>
<evidence type="ECO:0000256" key="4">
    <source>
        <dbReference type="ARBA" id="ARBA00010883"/>
    </source>
</evidence>
<comment type="subcellular location">
    <subcellularLocation>
        <location evidence="3">Cytoplasm</location>
    </subcellularLocation>
    <subcellularLocation>
        <location evidence="2">Golgi apparatus membrane</location>
        <topology evidence="2">Peripheral membrane protein</topology>
        <orientation evidence="2">Cytoplasmic side</orientation>
    </subcellularLocation>
    <subcellularLocation>
        <location evidence="1">Prevacuolar compartment membrane</location>
        <topology evidence="1">Peripheral membrane protein</topology>
        <orientation evidence="1">Cytoplasmic side</orientation>
    </subcellularLocation>
</comment>
<keyword evidence="7" id="KW-0963">Cytoplasm</keyword>
<evidence type="ECO:0000256" key="8">
    <source>
        <dbReference type="ARBA" id="ARBA00022927"/>
    </source>
</evidence>
<accession>A0A1D2VJY9</accession>
<keyword evidence="8" id="KW-0653">Protein transport</keyword>
<keyword evidence="11" id="KW-0472">Membrane</keyword>
<dbReference type="GO" id="GO:0000139">
    <property type="term" value="C:Golgi membrane"/>
    <property type="evidence" value="ECO:0007669"/>
    <property type="project" value="UniProtKB-SubCell"/>
</dbReference>
<dbReference type="InParanoid" id="A0A1D2VJY9"/>
<keyword evidence="10" id="KW-0446">Lipid-binding</keyword>
<dbReference type="Gene3D" id="3.30.1520.10">
    <property type="entry name" value="Phox-like domain"/>
    <property type="match status" value="1"/>
</dbReference>
<dbReference type="GO" id="GO:0031901">
    <property type="term" value="C:early endosome membrane"/>
    <property type="evidence" value="ECO:0007669"/>
    <property type="project" value="TreeGrafter"/>
</dbReference>
<keyword evidence="6" id="KW-0813">Transport</keyword>
<evidence type="ECO:0000256" key="3">
    <source>
        <dbReference type="ARBA" id="ARBA00004496"/>
    </source>
</evidence>
<evidence type="ECO:0000313" key="15">
    <source>
        <dbReference type="Proteomes" id="UP000095038"/>
    </source>
</evidence>
<dbReference type="InterPro" id="IPR001683">
    <property type="entry name" value="PX_dom"/>
</dbReference>
<name>A0A1D2VJY9_9ASCO</name>
<dbReference type="GO" id="GO:0034499">
    <property type="term" value="P:late endosome to Golgi transport"/>
    <property type="evidence" value="ECO:0007669"/>
    <property type="project" value="TreeGrafter"/>
</dbReference>
<feature type="non-terminal residue" evidence="14">
    <location>
        <position position="1"/>
    </location>
</feature>
<evidence type="ECO:0000256" key="11">
    <source>
        <dbReference type="ARBA" id="ARBA00023136"/>
    </source>
</evidence>
<dbReference type="PANTHER" id="PTHR45963">
    <property type="entry name" value="RE52028P"/>
    <property type="match status" value="1"/>
</dbReference>
<dbReference type="FunCoup" id="A0A1D2VJY9">
    <property type="interactions" value="466"/>
</dbReference>
<evidence type="ECO:0000259" key="13">
    <source>
        <dbReference type="PROSITE" id="PS50195"/>
    </source>
</evidence>
<proteinExistence type="inferred from homology"/>
<dbReference type="InterPro" id="IPR051074">
    <property type="entry name" value="Sorting_Nexin"/>
</dbReference>
<gene>
    <name evidence="14" type="ORF">ASCRUDRAFT_20480</name>
</gene>
<dbReference type="SMART" id="SM00312">
    <property type="entry name" value="PX"/>
    <property type="match status" value="1"/>
</dbReference>
<dbReference type="SUPFAM" id="SSF64268">
    <property type="entry name" value="PX domain"/>
    <property type="match status" value="1"/>
</dbReference>
<dbReference type="GeneID" id="30963275"/>
<evidence type="ECO:0000256" key="9">
    <source>
        <dbReference type="ARBA" id="ARBA00023034"/>
    </source>
</evidence>
<evidence type="ECO:0000256" key="1">
    <source>
        <dbReference type="ARBA" id="ARBA00004179"/>
    </source>
</evidence>
<organism evidence="14 15">
    <name type="scientific">Ascoidea rubescens DSM 1968</name>
    <dbReference type="NCBI Taxonomy" id="1344418"/>
    <lineage>
        <taxon>Eukaryota</taxon>
        <taxon>Fungi</taxon>
        <taxon>Dikarya</taxon>
        <taxon>Ascomycota</taxon>
        <taxon>Saccharomycotina</taxon>
        <taxon>Saccharomycetes</taxon>
        <taxon>Ascoideaceae</taxon>
        <taxon>Ascoidea</taxon>
    </lineage>
</organism>
<evidence type="ECO:0000256" key="5">
    <source>
        <dbReference type="ARBA" id="ARBA00020436"/>
    </source>
</evidence>
<keyword evidence="15" id="KW-1185">Reference proteome</keyword>
<feature type="non-terminal residue" evidence="14">
    <location>
        <position position="148"/>
    </location>
</feature>
<comment type="function">
    <text evidence="12">Required for retention of late Golgi membrane proteins. Component of the retrieval machinery that functions by direct interaction with the cytosolic tails of certain TGN membrane proteins during the sorting/budding process at the prevacuolar compartment. Binds phosphatidylinositol 3-phosphate (PtdIns(P3)).</text>
</comment>
<evidence type="ECO:0000256" key="2">
    <source>
        <dbReference type="ARBA" id="ARBA00004255"/>
    </source>
</evidence>
<dbReference type="Proteomes" id="UP000095038">
    <property type="component" value="Unassembled WGS sequence"/>
</dbReference>
<dbReference type="InterPro" id="IPR036871">
    <property type="entry name" value="PX_dom_sf"/>
</dbReference>
<feature type="domain" description="PX" evidence="13">
    <location>
        <begin position="22"/>
        <end position="142"/>
    </location>
</feature>
<dbReference type="Pfam" id="PF00787">
    <property type="entry name" value="PX"/>
    <property type="match status" value="1"/>
</dbReference>
<dbReference type="RefSeq" id="XP_020048239.1">
    <property type="nucleotide sequence ID" value="XM_020189639.1"/>
</dbReference>
<evidence type="ECO:0000256" key="7">
    <source>
        <dbReference type="ARBA" id="ARBA00022490"/>
    </source>
</evidence>
<dbReference type="GO" id="GO:0015031">
    <property type="term" value="P:protein transport"/>
    <property type="evidence" value="ECO:0007669"/>
    <property type="project" value="UniProtKB-KW"/>
</dbReference>
<reference evidence="15" key="1">
    <citation type="submission" date="2016-05" db="EMBL/GenBank/DDBJ databases">
        <title>Comparative genomics of biotechnologically important yeasts.</title>
        <authorList>
            <consortium name="DOE Joint Genome Institute"/>
            <person name="Riley R."/>
            <person name="Haridas S."/>
            <person name="Wolfe K.H."/>
            <person name="Lopes M.R."/>
            <person name="Hittinger C.T."/>
            <person name="Goker M."/>
            <person name="Salamov A."/>
            <person name="Wisecaver J."/>
            <person name="Long T.M."/>
            <person name="Aerts A.L."/>
            <person name="Barry K."/>
            <person name="Choi C."/>
            <person name="Clum A."/>
            <person name="Coughlan A.Y."/>
            <person name="Deshpande S."/>
            <person name="Douglass A.P."/>
            <person name="Hanson S.J."/>
            <person name="Klenk H.-P."/>
            <person name="Labutti K."/>
            <person name="Lapidus A."/>
            <person name="Lindquist E."/>
            <person name="Lipzen A."/>
            <person name="Meier-Kolthoff J.P."/>
            <person name="Ohm R.A."/>
            <person name="Otillar R.P."/>
            <person name="Pangilinan J."/>
            <person name="Peng Y."/>
            <person name="Rokas A."/>
            <person name="Rosa C.A."/>
            <person name="Scheuner C."/>
            <person name="Sibirny A.A."/>
            <person name="Slot J.C."/>
            <person name="Stielow J.B."/>
            <person name="Sun H."/>
            <person name="Kurtzman C.P."/>
            <person name="Blackwell M."/>
            <person name="Grigoriev I.V."/>
            <person name="Jeffries T.W."/>
        </authorList>
    </citation>
    <scope>NUCLEOTIDE SEQUENCE [LARGE SCALE GENOMIC DNA]</scope>
    <source>
        <strain evidence="15">DSM 1968</strain>
    </source>
</reference>
<keyword evidence="9" id="KW-0333">Golgi apparatus</keyword>
<dbReference type="AlphaFoldDB" id="A0A1D2VJY9"/>
<dbReference type="PANTHER" id="PTHR45963:SF2">
    <property type="entry name" value="RE52028P"/>
    <property type="match status" value="1"/>
</dbReference>
<dbReference type="STRING" id="1344418.A0A1D2VJY9"/>
<comment type="similarity">
    <text evidence="4">Belongs to the sorting nexin family.</text>
</comment>
<protein>
    <recommendedName>
        <fullName evidence="5">Sorting nexin-3</fullName>
    </recommendedName>
</protein>
<dbReference type="EMBL" id="KV454478">
    <property type="protein sequence ID" value="ODV61932.1"/>
    <property type="molecule type" value="Genomic_DNA"/>
</dbReference>
<evidence type="ECO:0000256" key="10">
    <source>
        <dbReference type="ARBA" id="ARBA00023121"/>
    </source>
</evidence>
<sequence>NSSSLPKIKQQTFDEIYGEPENFLEIEIRDPQTHGYGRGMFTDYEIVCRTNIPAFKKKTSSVRRRYSDFESFKIALQNESSRVVIPSLPPKIYLNKNKFNDFEIEKRRQGLEKFLSIVAGHPLLQTSNSKILTSFIQDDRWEKNKWFY</sequence>
<evidence type="ECO:0000256" key="6">
    <source>
        <dbReference type="ARBA" id="ARBA00022448"/>
    </source>
</evidence>
<evidence type="ECO:0000313" key="14">
    <source>
        <dbReference type="EMBL" id="ODV61932.1"/>
    </source>
</evidence>
<evidence type="ECO:0000256" key="12">
    <source>
        <dbReference type="ARBA" id="ARBA00025533"/>
    </source>
</evidence>
<dbReference type="PROSITE" id="PS50195">
    <property type="entry name" value="PX"/>
    <property type="match status" value="1"/>
</dbReference>